<dbReference type="InterPro" id="IPR052607">
    <property type="entry name" value="CEP104-like"/>
</dbReference>
<proteinExistence type="predicted"/>
<sequence>TCIFCGEKNELFVNDGLEQHYWSICPMLTRCKECNQVIEIATLIDHLLSECTNHEKYSQCLRCNEAILKTEYEKHTKLKECLEAKPNTNRCPLCHNNIDSNGEQSWREHLMSVDGCVRNPRRELAIKKKNKEHQQPHLPISQKSHHPQQQQQQQQQSSTSNVIKKQNTKKVTGLPQLPREL</sequence>
<dbReference type="InterPro" id="IPR048738">
    <property type="entry name" value="CEP104_Znf"/>
</dbReference>
<feature type="domain" description="Centrosomal protein CEP104 Zn finger" evidence="2">
    <location>
        <begin position="1"/>
        <end position="111"/>
    </location>
</feature>
<comment type="caution">
    <text evidence="3">The sequence shown here is derived from an EMBL/GenBank/DDBJ whole genome shotgun (WGS) entry which is preliminary data.</text>
</comment>
<protein>
    <recommendedName>
        <fullName evidence="2">Centrosomal protein CEP104 Zn finger domain-containing protein</fullName>
    </recommendedName>
</protein>
<dbReference type="Proteomes" id="UP000663829">
    <property type="component" value="Unassembled WGS sequence"/>
</dbReference>
<dbReference type="GO" id="GO:0005929">
    <property type="term" value="C:cilium"/>
    <property type="evidence" value="ECO:0007669"/>
    <property type="project" value="TreeGrafter"/>
</dbReference>
<dbReference type="Proteomes" id="UP000681722">
    <property type="component" value="Unassembled WGS sequence"/>
</dbReference>
<feature type="non-terminal residue" evidence="3">
    <location>
        <position position="181"/>
    </location>
</feature>
<evidence type="ECO:0000313" key="4">
    <source>
        <dbReference type="EMBL" id="CAF3915650.1"/>
    </source>
</evidence>
<evidence type="ECO:0000313" key="5">
    <source>
        <dbReference type="Proteomes" id="UP000663829"/>
    </source>
</evidence>
<dbReference type="EMBL" id="CAJNOQ010006927">
    <property type="protein sequence ID" value="CAF1152093.1"/>
    <property type="molecule type" value="Genomic_DNA"/>
</dbReference>
<dbReference type="PANTHER" id="PTHR13371">
    <property type="entry name" value="GLYCINE-, GLUTAMATE-, THIENYLCYCLOHEXYLPIPERIDINE-BINDING PROTEIN"/>
    <property type="match status" value="1"/>
</dbReference>
<gene>
    <name evidence="3" type="ORF">GPM918_LOCUS21235</name>
    <name evidence="4" type="ORF">SRO942_LOCUS21234</name>
</gene>
<dbReference type="AlphaFoldDB" id="A0A814SUM7"/>
<evidence type="ECO:0000313" key="3">
    <source>
        <dbReference type="EMBL" id="CAF1152093.1"/>
    </source>
</evidence>
<name>A0A814SUM7_9BILA</name>
<organism evidence="3 5">
    <name type="scientific">Didymodactylos carnosus</name>
    <dbReference type="NCBI Taxonomy" id="1234261"/>
    <lineage>
        <taxon>Eukaryota</taxon>
        <taxon>Metazoa</taxon>
        <taxon>Spiralia</taxon>
        <taxon>Gnathifera</taxon>
        <taxon>Rotifera</taxon>
        <taxon>Eurotatoria</taxon>
        <taxon>Bdelloidea</taxon>
        <taxon>Philodinida</taxon>
        <taxon>Philodinidae</taxon>
        <taxon>Didymodactylos</taxon>
    </lineage>
</organism>
<reference evidence="3" key="1">
    <citation type="submission" date="2021-02" db="EMBL/GenBank/DDBJ databases">
        <authorList>
            <person name="Nowell W R."/>
        </authorList>
    </citation>
    <scope>NUCLEOTIDE SEQUENCE</scope>
</reference>
<dbReference type="PANTHER" id="PTHR13371:SF0">
    <property type="entry name" value="CENTROSOMAL PROTEIN OF 104 KDA"/>
    <property type="match status" value="1"/>
</dbReference>
<feature type="region of interest" description="Disordered" evidence="1">
    <location>
        <begin position="129"/>
        <end position="181"/>
    </location>
</feature>
<dbReference type="EMBL" id="CAJOBC010006928">
    <property type="protein sequence ID" value="CAF3915650.1"/>
    <property type="molecule type" value="Genomic_DNA"/>
</dbReference>
<evidence type="ECO:0000256" key="1">
    <source>
        <dbReference type="SAM" id="MobiDB-lite"/>
    </source>
</evidence>
<evidence type="ECO:0000259" key="2">
    <source>
        <dbReference type="Pfam" id="PF21039"/>
    </source>
</evidence>
<accession>A0A814SUM7</accession>
<dbReference type="Pfam" id="PF21039">
    <property type="entry name" value="CEP104_ZnF"/>
    <property type="match status" value="1"/>
</dbReference>
<dbReference type="OrthoDB" id="66599at2759"/>
<keyword evidence="5" id="KW-1185">Reference proteome</keyword>